<dbReference type="OrthoDB" id="5419666at2759"/>
<dbReference type="OMA" id="LVHTTNM"/>
<gene>
    <name evidence="2" type="ORF">PCON_03040</name>
</gene>
<feature type="region of interest" description="Disordered" evidence="1">
    <location>
        <begin position="1"/>
        <end position="99"/>
    </location>
</feature>
<evidence type="ECO:0000256" key="1">
    <source>
        <dbReference type="SAM" id="MobiDB-lite"/>
    </source>
</evidence>
<dbReference type="EMBL" id="HF935211">
    <property type="protein sequence ID" value="CCX04609.1"/>
    <property type="molecule type" value="Genomic_DNA"/>
</dbReference>
<organism evidence="2 3">
    <name type="scientific">Pyronema omphalodes (strain CBS 100304)</name>
    <name type="common">Pyronema confluens</name>
    <dbReference type="NCBI Taxonomy" id="1076935"/>
    <lineage>
        <taxon>Eukaryota</taxon>
        <taxon>Fungi</taxon>
        <taxon>Dikarya</taxon>
        <taxon>Ascomycota</taxon>
        <taxon>Pezizomycotina</taxon>
        <taxon>Pezizomycetes</taxon>
        <taxon>Pezizales</taxon>
        <taxon>Pyronemataceae</taxon>
        <taxon>Pyronema</taxon>
    </lineage>
</organism>
<evidence type="ECO:0000313" key="3">
    <source>
        <dbReference type="Proteomes" id="UP000018144"/>
    </source>
</evidence>
<reference evidence="2 3" key="1">
    <citation type="journal article" date="2013" name="PLoS Genet.">
        <title>The genome and development-dependent transcriptomes of Pyronema confluens: a window into fungal evolution.</title>
        <authorList>
            <person name="Traeger S."/>
            <person name="Altegoer F."/>
            <person name="Freitag M."/>
            <person name="Gabaldon T."/>
            <person name="Kempken F."/>
            <person name="Kumar A."/>
            <person name="Marcet-Houben M."/>
            <person name="Poggeler S."/>
            <person name="Stajich J.E."/>
            <person name="Nowrousian M."/>
        </authorList>
    </citation>
    <scope>NUCLEOTIDE SEQUENCE [LARGE SCALE GENOMIC DNA]</scope>
    <source>
        <strain evidence="3">CBS 100304</strain>
        <tissue evidence="2">Vegetative mycelium</tissue>
    </source>
</reference>
<dbReference type="AlphaFoldDB" id="U4KYC8"/>
<name>U4KYC8_PYROM</name>
<feature type="compositionally biased region" description="Low complexity" evidence="1">
    <location>
        <begin position="61"/>
        <end position="90"/>
    </location>
</feature>
<dbReference type="Proteomes" id="UP000018144">
    <property type="component" value="Unassembled WGS sequence"/>
</dbReference>
<feature type="region of interest" description="Disordered" evidence="1">
    <location>
        <begin position="124"/>
        <end position="171"/>
    </location>
</feature>
<proteinExistence type="predicted"/>
<keyword evidence="3" id="KW-1185">Reference proteome</keyword>
<protein>
    <submittedName>
        <fullName evidence="2">Uncharacterized protein</fullName>
    </submittedName>
</protein>
<sequence length="251" mass="26372">MSLGRSITKKTSKYGFGSSSSSSEEKRLRRNSVSKAAISGPVELTSTTNPIAYTAPSLRNSLSQGSISSSSSSPGGSPISPGGPLSPISGDESDHSENFLMPANHLSSYFTSSDVAAIARNNSIRSGGGSLKKTASIGGGGGRPRNSSNPPPVARNSGYLGFSPTQQPPKELHSLHSRTFSAAHPFGAELAQVQEMAEEIAGMKVGDAEEQFMLSRGLLRFRAQDYEKEIWNGMGGVFEDELPDFAGAGWI</sequence>
<accession>U4KYC8</accession>
<evidence type="ECO:0000313" key="2">
    <source>
        <dbReference type="EMBL" id="CCX04609.1"/>
    </source>
</evidence>